<dbReference type="FunCoup" id="W5N107">
    <property type="interactions" value="75"/>
</dbReference>
<dbReference type="HOGENOM" id="CLU_065211_0_0_1"/>
<evidence type="ECO:0000313" key="1">
    <source>
        <dbReference type="Ensembl" id="ENSLOCP00000014316.1"/>
    </source>
</evidence>
<dbReference type="InterPro" id="IPR013893">
    <property type="entry name" value="RNase_P_Rpp40"/>
</dbReference>
<dbReference type="GO" id="GO:0000447">
    <property type="term" value="P:endonucleolytic cleavage in ITS1 to separate SSU-rRNA from 5.8S rRNA and LSU-rRNA from tricistronic rRNA transcript (SSU-rRNA, 5.8S rRNA, LSU-rRNA)"/>
    <property type="evidence" value="ECO:0000318"/>
    <property type="project" value="GO_Central"/>
</dbReference>
<protein>
    <submittedName>
        <fullName evidence="1">Ribonuclease P/MRP 40 subunit</fullName>
    </submittedName>
</protein>
<reference evidence="2" key="1">
    <citation type="submission" date="2011-12" db="EMBL/GenBank/DDBJ databases">
        <title>The Draft Genome of Lepisosteus oculatus.</title>
        <authorList>
            <consortium name="The Broad Institute Genome Assembly &amp; Analysis Group"/>
            <consortium name="Computational R&amp;D Group"/>
            <consortium name="and Sequencing Platform"/>
            <person name="Di Palma F."/>
            <person name="Alfoldi J."/>
            <person name="Johnson J."/>
            <person name="Berlin A."/>
            <person name="Gnerre S."/>
            <person name="Jaffe D."/>
            <person name="MacCallum I."/>
            <person name="Young S."/>
            <person name="Walker B.J."/>
            <person name="Lander E.S."/>
            <person name="Lindblad-Toh K."/>
        </authorList>
    </citation>
    <scope>NUCLEOTIDE SEQUENCE [LARGE SCALE GENOMIC DNA]</scope>
</reference>
<reference evidence="1" key="2">
    <citation type="submission" date="2025-08" db="UniProtKB">
        <authorList>
            <consortium name="Ensembl"/>
        </authorList>
    </citation>
    <scope>IDENTIFICATION</scope>
</reference>
<name>W5N107_LEPOC</name>
<dbReference type="GO" id="GO:0001682">
    <property type="term" value="P:tRNA 5'-leader removal"/>
    <property type="evidence" value="ECO:0000318"/>
    <property type="project" value="GO_Central"/>
</dbReference>
<accession>W5N107</accession>
<dbReference type="AlphaFoldDB" id="W5N107"/>
<dbReference type="EMBL" id="AHAT01031819">
    <property type="status" value="NOT_ANNOTATED_CDS"/>
    <property type="molecule type" value="Genomic_DNA"/>
</dbReference>
<dbReference type="Ensembl" id="ENSLOCT00000014345.1">
    <property type="protein sequence ID" value="ENSLOCP00000014316.1"/>
    <property type="gene ID" value="ENSLOCG00000011650.1"/>
</dbReference>
<dbReference type="OMA" id="HAYNCRV"/>
<dbReference type="PANTHER" id="PTHR15396">
    <property type="entry name" value="RIBONUCLEASE P PROTEIN SUBUNIT P40"/>
    <property type="match status" value="1"/>
</dbReference>
<evidence type="ECO:0000313" key="2">
    <source>
        <dbReference type="Proteomes" id="UP000018468"/>
    </source>
</evidence>
<keyword evidence="2" id="KW-1185">Reference proteome</keyword>
<dbReference type="PANTHER" id="PTHR15396:SF1">
    <property type="entry name" value="RIBONUCLEASE P PROTEIN SUBUNIT P40"/>
    <property type="match status" value="1"/>
</dbReference>
<dbReference type="InParanoid" id="W5N107"/>
<dbReference type="Proteomes" id="UP000018468">
    <property type="component" value="Linkage group LG9"/>
</dbReference>
<dbReference type="GeneTree" id="ENSGT00390000014167"/>
<dbReference type="Bgee" id="ENSLOCG00000011650">
    <property type="expression patterns" value="Expressed in ovary and 13 other cell types or tissues"/>
</dbReference>
<dbReference type="eggNOG" id="ENOG502QSAV">
    <property type="taxonomic scope" value="Eukaryota"/>
</dbReference>
<sequence>LTMLTDLEKCPRHLLVCEKSNFLNEKSRHDVHVAGHYFNYKVSVLIPECGTLPSGLKSIVNSIAKYYLVKNFPIYKILEEKFLEKQVKAGSLCALSYKTRIDQDNTFALLPTGKLVLSLDKDTYEDLGLEGQPSQYNHKVPVRYVITVDLADKSLAPGTNKYKRVMWALKEKVQLRSDFLMAKHKPDEEECPLASCFTDYQYKEYKPSVSTQTLSDVPCPVIHSKHLKGQAEESCDSQEFVEWLGAVTAGIECNNEASTFLSTYCCPDPRIIMGKACLCTVTGFLLPENIYQLLEEIRHYFDEPKFAPWSTLTVHGFSDSPVSWSTAEHGFHKGGENMYSFVIFRNDDYWLYMATGAHDACPP</sequence>
<dbReference type="GO" id="GO:0030681">
    <property type="term" value="C:multimeric ribonuclease P complex"/>
    <property type="evidence" value="ECO:0000318"/>
    <property type="project" value="GO_Central"/>
</dbReference>
<organism evidence="1 2">
    <name type="scientific">Lepisosteus oculatus</name>
    <name type="common">Spotted gar</name>
    <dbReference type="NCBI Taxonomy" id="7918"/>
    <lineage>
        <taxon>Eukaryota</taxon>
        <taxon>Metazoa</taxon>
        <taxon>Chordata</taxon>
        <taxon>Craniata</taxon>
        <taxon>Vertebrata</taxon>
        <taxon>Euteleostomi</taxon>
        <taxon>Actinopterygii</taxon>
        <taxon>Neopterygii</taxon>
        <taxon>Holostei</taxon>
        <taxon>Semionotiformes</taxon>
        <taxon>Lepisosteidae</taxon>
        <taxon>Lepisosteus</taxon>
    </lineage>
</organism>
<dbReference type="Pfam" id="PF08584">
    <property type="entry name" value="Ribonuc_P_40"/>
    <property type="match status" value="1"/>
</dbReference>
<proteinExistence type="predicted"/>
<reference evidence="1" key="3">
    <citation type="submission" date="2025-09" db="UniProtKB">
        <authorList>
            <consortium name="Ensembl"/>
        </authorList>
    </citation>
    <scope>IDENTIFICATION</scope>
</reference>
<dbReference type="STRING" id="7918.ENSLOCP00000014316"/>
<dbReference type="GO" id="GO:0000172">
    <property type="term" value="C:ribonuclease MRP complex"/>
    <property type="evidence" value="ECO:0000318"/>
    <property type="project" value="GO_Central"/>
</dbReference>